<evidence type="ECO:0000313" key="2">
    <source>
        <dbReference type="Proteomes" id="UP000626109"/>
    </source>
</evidence>
<dbReference type="Proteomes" id="UP000626109">
    <property type="component" value="Unassembled WGS sequence"/>
</dbReference>
<reference evidence="1" key="1">
    <citation type="submission" date="2021-02" db="EMBL/GenBank/DDBJ databases">
        <authorList>
            <person name="Dougan E. K."/>
            <person name="Rhodes N."/>
            <person name="Thang M."/>
            <person name="Chan C."/>
        </authorList>
    </citation>
    <scope>NUCLEOTIDE SEQUENCE</scope>
</reference>
<dbReference type="EMBL" id="CAJNNW010008330">
    <property type="protein sequence ID" value="CAE8649934.1"/>
    <property type="molecule type" value="Genomic_DNA"/>
</dbReference>
<sequence length="106" mass="11701">MPGRMHGDINWDCPRVDTWSSSGLKTFGIETRQIIRDLQSPQMPSADKQLLKSEADAVCQTPMYVAAVCNIDCAWCGLFQAGRGETMAVMVPSGILLSVRGWSRRP</sequence>
<name>A0A813IF77_POLGL</name>
<proteinExistence type="predicted"/>
<organism evidence="1 2">
    <name type="scientific">Polarella glacialis</name>
    <name type="common">Dinoflagellate</name>
    <dbReference type="NCBI Taxonomy" id="89957"/>
    <lineage>
        <taxon>Eukaryota</taxon>
        <taxon>Sar</taxon>
        <taxon>Alveolata</taxon>
        <taxon>Dinophyceae</taxon>
        <taxon>Suessiales</taxon>
        <taxon>Suessiaceae</taxon>
        <taxon>Polarella</taxon>
    </lineage>
</organism>
<dbReference type="AlphaFoldDB" id="A0A813IF77"/>
<evidence type="ECO:0000313" key="1">
    <source>
        <dbReference type="EMBL" id="CAE8649934.1"/>
    </source>
</evidence>
<protein>
    <submittedName>
        <fullName evidence="1">Uncharacterized protein</fullName>
    </submittedName>
</protein>
<comment type="caution">
    <text evidence="1">The sequence shown here is derived from an EMBL/GenBank/DDBJ whole genome shotgun (WGS) entry which is preliminary data.</text>
</comment>
<accession>A0A813IF77</accession>
<gene>
    <name evidence="1" type="ORF">PGLA2088_LOCUS7865</name>
</gene>